<evidence type="ECO:0000313" key="19">
    <source>
        <dbReference type="Proteomes" id="UP000694700"/>
    </source>
</evidence>
<name>A0A8C1US55_CYPCA</name>
<dbReference type="FunFam" id="1.10.287.570:FF:000001">
    <property type="entry name" value="Anion exchange protein"/>
    <property type="match status" value="1"/>
</dbReference>
<dbReference type="GO" id="GO:0008510">
    <property type="term" value="F:sodium:bicarbonate symporter activity"/>
    <property type="evidence" value="ECO:0007669"/>
    <property type="project" value="TreeGrafter"/>
</dbReference>
<dbReference type="GO" id="GO:0016323">
    <property type="term" value="C:basolateral plasma membrane"/>
    <property type="evidence" value="ECO:0007669"/>
    <property type="project" value="UniProtKB-SubCell"/>
</dbReference>
<evidence type="ECO:0000256" key="5">
    <source>
        <dbReference type="ARBA" id="ARBA00022475"/>
    </source>
</evidence>
<evidence type="ECO:0000313" key="18">
    <source>
        <dbReference type="Ensembl" id="ENSCCRP00015040563.1"/>
    </source>
</evidence>
<feature type="domain" description="Bicarbonate transporter-like transmembrane" evidence="16">
    <location>
        <begin position="479"/>
        <end position="1038"/>
    </location>
</feature>
<dbReference type="InterPro" id="IPR016152">
    <property type="entry name" value="PTrfase/Anion_transptr"/>
</dbReference>
<feature type="compositionally biased region" description="Basic residues" evidence="15">
    <location>
        <begin position="58"/>
        <end position="76"/>
    </location>
</feature>
<comment type="similarity">
    <text evidence="3 14">Belongs to the anion exchanger (TC 2.A.31) family.</text>
</comment>
<proteinExistence type="inferred from homology"/>
<keyword evidence="7 14" id="KW-1133">Transmembrane helix</keyword>
<keyword evidence="11" id="KW-1015">Disulfide bond</keyword>
<evidence type="ECO:0000256" key="7">
    <source>
        <dbReference type="ARBA" id="ARBA00022989"/>
    </source>
</evidence>
<evidence type="ECO:0000259" key="17">
    <source>
        <dbReference type="Pfam" id="PF07565"/>
    </source>
</evidence>
<feature type="transmembrane region" description="Helical" evidence="14">
    <location>
        <begin position="625"/>
        <end position="643"/>
    </location>
</feature>
<dbReference type="GO" id="GO:0051453">
    <property type="term" value="P:regulation of intracellular pH"/>
    <property type="evidence" value="ECO:0007669"/>
    <property type="project" value="TreeGrafter"/>
</dbReference>
<dbReference type="GO" id="GO:0016324">
    <property type="term" value="C:apical plasma membrane"/>
    <property type="evidence" value="ECO:0007669"/>
    <property type="project" value="UniProtKB-SubCell"/>
</dbReference>
<sequence>MEEDSAEQMKPLLTTGNDEEAVVDQGKTSSTIHTNFEKEELESHRAVYVGVHVPFGKQSRRRHRHRGHKHHRKRKDRGCEREDGRESPVYDTPSQRVQFILGTEDDDEEHIPHDLFTELDELSFRDGQAYEWKETARWLKFEEDVEDGGERWSKPYVATLSLHSLFELRSYIINGTVMLDMRANTIEDITDMVLDNMVASEQLDESLREKVRDAVLKRHHHQNEKKLSNRIPLVRSFADIGKKHSDLHLLERNGLLASPQSAPGSLENSKPSESRMNGGGGSRENSTVDFSRDSQSPFHCSCGSLGGRGKRPAVDMNFMKKIPPGAEASNVLVGEVDFLERPIIAFIRLSPAVLLTGLTEVPVSTRFLFLLLGPLGKGGQYHEIGRSIATLMTDEIFHDVAYKAKDRNDLLSGIDEFLDQVTVLPPGEWDPTIRIEPPKSVPSQEKRKMPSMPNGSSPLSEIIKEEEHHTGPELQRTGRIFGGLVLDVKRKAPFYWSDVRDALSLQCLASILFLYCACMSPVITFGGLLGEATKNNISAIESLFGASLTGVAFSLFSGQPLTILGSTGPVLVFEKILFKFCSDYGLSYLPLRTSIGLWTAFLCIVLVATDASSLVCYITRFTEEAFAALICLIFIYEALEKLFQLGEMFPFNMHDNLDNLTFYTCQCSPPSNITEKMVQTWNQSDFTPDTINWSELDVPNCKKLHGEFVGPACGHSGPYIPDVLFWSVILFFTTFFLSSFLKQFKTKRYFPTKVRSSISDFAVFLTIMIMVLVDYLVGVPSPKLHVPDTFEPTSKSRGWLISPLGDNPTWTLFAAAIPALLCTILIFMDQQITAVIINRKEHKLKKGCGYHLDLLVVAVMLGVCSVMGLPWFVAATVLSISHVNSLKVESECSAPGEQPKFLGILEQRITGLMIFVLMGLSVFMTSILKFIPMPVLYGVFLYMGVSSLKGIQFFDRIKLFGMPAKHQPDLIYLRYVPLWKVHIFTIVQFTCLVLLWVIKASAAAVVFPMMVLALVFVRKLLDFCFLKRELSWLDDLMPESKKKKEDDKKKKAKEEAQRMMEADGGMEVPYDNGDHLEIPVKSLKVSTDPSVVNISDEMAKTAVWKAVAMSSDSPKVLKPSASEEKMVSIKINVEDEQGDKCVDTETSL</sequence>
<keyword evidence="9 14" id="KW-0406">Ion transport</keyword>
<evidence type="ECO:0000256" key="2">
    <source>
        <dbReference type="ARBA" id="ARBA00004554"/>
    </source>
</evidence>
<dbReference type="Gene3D" id="1.10.287.570">
    <property type="entry name" value="Helical hairpin bin"/>
    <property type="match status" value="1"/>
</dbReference>
<feature type="transmembrane region" description="Helical" evidence="14">
    <location>
        <begin position="986"/>
        <end position="1017"/>
    </location>
</feature>
<comment type="subcellular location">
    <subcellularLocation>
        <location evidence="1">Apical cell membrane</location>
    </subcellularLocation>
    <subcellularLocation>
        <location evidence="2">Basolateral cell membrane</location>
        <topology evidence="2">Multi-pass membrane protein</topology>
    </subcellularLocation>
    <subcellularLocation>
        <location evidence="14">Membrane</location>
        <topology evidence="14">Multi-pass membrane protein</topology>
    </subcellularLocation>
</comment>
<evidence type="ECO:0000256" key="4">
    <source>
        <dbReference type="ARBA" id="ARBA00022448"/>
    </source>
</evidence>
<feature type="transmembrane region" description="Helical" evidence="14">
    <location>
        <begin position="761"/>
        <end position="778"/>
    </location>
</feature>
<dbReference type="GO" id="GO:0008509">
    <property type="term" value="F:monoatomic anion transmembrane transporter activity"/>
    <property type="evidence" value="ECO:0007669"/>
    <property type="project" value="InterPro"/>
</dbReference>
<feature type="region of interest" description="Disordered" evidence="15">
    <location>
        <begin position="1"/>
        <end position="31"/>
    </location>
</feature>
<keyword evidence="5" id="KW-1003">Cell membrane</keyword>
<dbReference type="PRINTS" id="PR01232">
    <property type="entry name" value="NAHCO3TRSPRT"/>
</dbReference>
<feature type="compositionally biased region" description="Polar residues" evidence="15">
    <location>
        <begin position="283"/>
        <end position="298"/>
    </location>
</feature>
<feature type="region of interest" description="Disordered" evidence="15">
    <location>
        <begin position="434"/>
        <end position="457"/>
    </location>
</feature>
<evidence type="ECO:0000256" key="3">
    <source>
        <dbReference type="ARBA" id="ARBA00010993"/>
    </source>
</evidence>
<keyword evidence="10 14" id="KW-0472">Membrane</keyword>
<dbReference type="PANTHER" id="PTHR11453:SF105">
    <property type="entry name" value="SODIUM BICARBONATE COTRANSPORTER 3"/>
    <property type="match status" value="1"/>
</dbReference>
<dbReference type="Ensembl" id="ENSCCRT00015041945.1">
    <property type="protein sequence ID" value="ENSCCRP00015040563.1"/>
    <property type="gene ID" value="ENSCCRG00015007605.1"/>
</dbReference>
<keyword evidence="13" id="KW-0739">Sodium transport</keyword>
<dbReference type="InterPro" id="IPR013769">
    <property type="entry name" value="Band3_cytoplasmic_dom"/>
</dbReference>
<feature type="region of interest" description="Disordered" evidence="15">
    <location>
        <begin position="258"/>
        <end position="303"/>
    </location>
</feature>
<evidence type="ECO:0000256" key="9">
    <source>
        <dbReference type="ARBA" id="ARBA00023065"/>
    </source>
</evidence>
<dbReference type="Pfam" id="PF00955">
    <property type="entry name" value="HCO3_cotransp"/>
    <property type="match status" value="1"/>
</dbReference>
<dbReference type="NCBIfam" id="TIGR00834">
    <property type="entry name" value="ae"/>
    <property type="match status" value="1"/>
</dbReference>
<dbReference type="PRINTS" id="PR01231">
    <property type="entry name" value="HCO3TRNSPORT"/>
</dbReference>
<evidence type="ECO:0000256" key="14">
    <source>
        <dbReference type="RuleBase" id="RU362035"/>
    </source>
</evidence>
<organism evidence="18 19">
    <name type="scientific">Cyprinus carpio</name>
    <name type="common">Common carp</name>
    <dbReference type="NCBI Taxonomy" id="7962"/>
    <lineage>
        <taxon>Eukaryota</taxon>
        <taxon>Metazoa</taxon>
        <taxon>Chordata</taxon>
        <taxon>Craniata</taxon>
        <taxon>Vertebrata</taxon>
        <taxon>Euteleostomi</taxon>
        <taxon>Actinopterygii</taxon>
        <taxon>Neopterygii</taxon>
        <taxon>Teleostei</taxon>
        <taxon>Ostariophysi</taxon>
        <taxon>Cypriniformes</taxon>
        <taxon>Cyprinidae</taxon>
        <taxon>Cyprininae</taxon>
        <taxon>Cyprinus</taxon>
    </lineage>
</organism>
<dbReference type="InterPro" id="IPR003024">
    <property type="entry name" value="Na/HCO3_transpt"/>
</dbReference>
<evidence type="ECO:0000259" key="16">
    <source>
        <dbReference type="Pfam" id="PF00955"/>
    </source>
</evidence>
<dbReference type="SUPFAM" id="SSF55804">
    <property type="entry name" value="Phoshotransferase/anion transport protein"/>
    <property type="match status" value="1"/>
</dbReference>
<evidence type="ECO:0000256" key="8">
    <source>
        <dbReference type="ARBA" id="ARBA00023053"/>
    </source>
</evidence>
<evidence type="ECO:0000256" key="15">
    <source>
        <dbReference type="SAM" id="MobiDB-lite"/>
    </source>
</evidence>
<feature type="transmembrane region" description="Helical" evidence="14">
    <location>
        <begin position="935"/>
        <end position="954"/>
    </location>
</feature>
<keyword evidence="12" id="KW-0325">Glycoprotein</keyword>
<accession>A0A8C1US55</accession>
<feature type="transmembrane region" description="Helical" evidence="14">
    <location>
        <begin position="809"/>
        <end position="828"/>
    </location>
</feature>
<dbReference type="FunFam" id="3.40.930.10:FF:000001">
    <property type="entry name" value="Anion exchange protein"/>
    <property type="match status" value="1"/>
</dbReference>
<keyword evidence="4 14" id="KW-0813">Transport</keyword>
<evidence type="ECO:0000256" key="13">
    <source>
        <dbReference type="ARBA" id="ARBA00023201"/>
    </source>
</evidence>
<feature type="transmembrane region" description="Helical" evidence="14">
    <location>
        <begin position="508"/>
        <end position="530"/>
    </location>
</feature>
<dbReference type="Proteomes" id="UP000694701">
    <property type="component" value="Unplaced"/>
</dbReference>
<dbReference type="InterPro" id="IPR011531">
    <property type="entry name" value="HCO3_transpt-like_TM_dom"/>
</dbReference>
<feature type="compositionally biased region" description="Polar residues" evidence="15">
    <location>
        <begin position="258"/>
        <end position="275"/>
    </location>
</feature>
<evidence type="ECO:0000256" key="6">
    <source>
        <dbReference type="ARBA" id="ARBA00022692"/>
    </source>
</evidence>
<dbReference type="GO" id="GO:0005452">
    <property type="term" value="F:solute:inorganic anion antiporter activity"/>
    <property type="evidence" value="ECO:0007669"/>
    <property type="project" value="InterPro"/>
</dbReference>
<keyword evidence="6 14" id="KW-0812">Transmembrane</keyword>
<evidence type="ECO:0000256" key="12">
    <source>
        <dbReference type="ARBA" id="ARBA00023180"/>
    </source>
</evidence>
<dbReference type="AlphaFoldDB" id="A0A8C1US55"/>
<dbReference type="Pfam" id="PF07565">
    <property type="entry name" value="Band_3_cyto"/>
    <property type="match status" value="1"/>
</dbReference>
<feature type="transmembrane region" description="Helical" evidence="14">
    <location>
        <begin position="595"/>
        <end position="618"/>
    </location>
</feature>
<feature type="transmembrane region" description="Helical" evidence="14">
    <location>
        <begin position="537"/>
        <end position="556"/>
    </location>
</feature>
<dbReference type="Proteomes" id="UP000694700">
    <property type="component" value="Unplaced"/>
</dbReference>
<dbReference type="Gene3D" id="3.40.930.10">
    <property type="entry name" value="Mannitol-specific EII, Chain A"/>
    <property type="match status" value="1"/>
</dbReference>
<feature type="domain" description="Band 3 cytoplasmic" evidence="17">
    <location>
        <begin position="113"/>
        <end position="431"/>
    </location>
</feature>
<feature type="transmembrane region" description="Helical" evidence="14">
    <location>
        <begin position="849"/>
        <end position="873"/>
    </location>
</feature>
<dbReference type="InterPro" id="IPR003020">
    <property type="entry name" value="HCO3_transpt_euk"/>
</dbReference>
<feature type="transmembrane region" description="Helical" evidence="14">
    <location>
        <begin position="909"/>
        <end position="928"/>
    </location>
</feature>
<reference evidence="18" key="1">
    <citation type="submission" date="2025-05" db="UniProtKB">
        <authorList>
            <consortium name="Ensembl"/>
        </authorList>
    </citation>
    <scope>IDENTIFICATION</scope>
</reference>
<evidence type="ECO:0000256" key="10">
    <source>
        <dbReference type="ARBA" id="ARBA00023136"/>
    </source>
</evidence>
<dbReference type="Ensembl" id="ENSCCRT00020043038.1">
    <property type="protein sequence ID" value="ENSCCRP00020039431.1"/>
    <property type="gene ID" value="ENSCCRG00020002036.1"/>
</dbReference>
<feature type="compositionally biased region" description="Basic and acidic residues" evidence="15">
    <location>
        <begin position="77"/>
        <end position="88"/>
    </location>
</feature>
<feature type="region of interest" description="Disordered" evidence="15">
    <location>
        <begin position="56"/>
        <end position="92"/>
    </location>
</feature>
<feature type="transmembrane region" description="Helical" evidence="14">
    <location>
        <begin position="723"/>
        <end position="741"/>
    </location>
</feature>
<keyword evidence="8" id="KW-0915">Sodium</keyword>
<dbReference type="PANTHER" id="PTHR11453">
    <property type="entry name" value="ANION EXCHANGE PROTEIN"/>
    <property type="match status" value="1"/>
</dbReference>
<protein>
    <recommendedName>
        <fullName evidence="14">Anion exchange protein</fullName>
    </recommendedName>
</protein>
<evidence type="ECO:0000256" key="11">
    <source>
        <dbReference type="ARBA" id="ARBA00023157"/>
    </source>
</evidence>
<evidence type="ECO:0000256" key="1">
    <source>
        <dbReference type="ARBA" id="ARBA00004221"/>
    </source>
</evidence>